<dbReference type="GO" id="GO:0004568">
    <property type="term" value="F:chitinase activity"/>
    <property type="evidence" value="ECO:0007669"/>
    <property type="project" value="InterPro"/>
</dbReference>
<dbReference type="PANTHER" id="PTHR34408">
    <property type="entry name" value="FAMILY PROTEIN, PUTATIVE-RELATED"/>
    <property type="match status" value="1"/>
</dbReference>
<gene>
    <name evidence="4" type="ORF">HBF25_07825</name>
</gene>
<dbReference type="EMBL" id="JAARLZ010000003">
    <property type="protein sequence ID" value="NII06288.1"/>
    <property type="molecule type" value="Genomic_DNA"/>
</dbReference>
<evidence type="ECO:0000313" key="5">
    <source>
        <dbReference type="Proteomes" id="UP000490980"/>
    </source>
</evidence>
<protein>
    <submittedName>
        <fullName evidence="4">Lytic enzyme</fullName>
    </submittedName>
</protein>
<dbReference type="PANTHER" id="PTHR34408:SF1">
    <property type="entry name" value="GLYCOSYL HYDROLASE FAMILY 19 DOMAIN-CONTAINING PROTEIN HI_1415"/>
    <property type="match status" value="1"/>
</dbReference>
<dbReference type="SUPFAM" id="SSF53955">
    <property type="entry name" value="Lysozyme-like"/>
    <property type="match status" value="1"/>
</dbReference>
<feature type="domain" description="X-Tfes XVIPCD" evidence="3">
    <location>
        <begin position="280"/>
        <end position="373"/>
    </location>
</feature>
<dbReference type="Pfam" id="PF00182">
    <property type="entry name" value="Glyco_hydro_19"/>
    <property type="match status" value="1"/>
</dbReference>
<comment type="caution">
    <text evidence="4">The sequence shown here is derived from an EMBL/GenBank/DDBJ whole genome shotgun (WGS) entry which is preliminary data.</text>
</comment>
<dbReference type="Proteomes" id="UP000490980">
    <property type="component" value="Unassembled WGS sequence"/>
</dbReference>
<feature type="domain" description="Glycoside hydrolase family 19 catalytic" evidence="2">
    <location>
        <begin position="98"/>
        <end position="151"/>
    </location>
</feature>
<name>A0A7X5ZHX0_9GAMM</name>
<reference evidence="4 5" key="1">
    <citation type="submission" date="2020-03" db="EMBL/GenBank/DDBJ databases">
        <authorList>
            <person name="Lai Q."/>
        </authorList>
    </citation>
    <scope>NUCLEOTIDE SEQUENCE [LARGE SCALE GENOMIC DNA]</scope>
    <source>
        <strain evidence="4 5">CCUG 25036</strain>
    </source>
</reference>
<evidence type="ECO:0000259" key="3">
    <source>
        <dbReference type="Pfam" id="PF20410"/>
    </source>
</evidence>
<accession>A0A7X5ZHX0</accession>
<dbReference type="InterPro" id="IPR052354">
    <property type="entry name" value="Cell_Wall_Dynamics_Protein"/>
</dbReference>
<dbReference type="InterPro" id="IPR046519">
    <property type="entry name" value="X-Tfes_XVIPCD"/>
</dbReference>
<keyword evidence="5" id="KW-1185">Reference proteome</keyword>
<evidence type="ECO:0000256" key="1">
    <source>
        <dbReference type="SAM" id="MobiDB-lite"/>
    </source>
</evidence>
<proteinExistence type="predicted"/>
<dbReference type="InterPro" id="IPR023346">
    <property type="entry name" value="Lysozyme-like_dom_sf"/>
</dbReference>
<evidence type="ECO:0000259" key="2">
    <source>
        <dbReference type="Pfam" id="PF00182"/>
    </source>
</evidence>
<feature type="region of interest" description="Disordered" evidence="1">
    <location>
        <begin position="362"/>
        <end position="401"/>
    </location>
</feature>
<dbReference type="InterPro" id="IPR000726">
    <property type="entry name" value="Glyco_hydro_19_cat"/>
</dbReference>
<feature type="compositionally biased region" description="Pro residues" evidence="1">
    <location>
        <begin position="388"/>
        <end position="401"/>
    </location>
</feature>
<feature type="compositionally biased region" description="Basic and acidic residues" evidence="1">
    <location>
        <begin position="219"/>
        <end position="228"/>
    </location>
</feature>
<dbReference type="Pfam" id="PF20410">
    <property type="entry name" value="X-Tfes_XVIPCD"/>
    <property type="match status" value="1"/>
</dbReference>
<evidence type="ECO:0000313" key="4">
    <source>
        <dbReference type="EMBL" id="NII06288.1"/>
    </source>
</evidence>
<sequence length="401" mass="44607">MAIDRETQVLAAAYAGGIRSPRELANFMAQIGHESNGLNRLEESFRYMRGVAQIPGQAAWREGPQALETARREALQGKPQQLAELMYGERNGNDRPGDGFRYHGRGYLPIPGKDHYRAAGRALGIDLVGRPELAAEPAHAATIAVWYWRSHVPQEAREDVRAATQALNGRLYGLDDRKTRFDTWEKRLTPSLMGRLAESDVAKTASPRSRATLSPAAAQEKKEAAVKERTKKRRKSTTETDAPEFDQDALYEQQRRMLETRHWFHPHHPCHEHANAAALRHHAHPQHLLYTQALAAVHKLDESHHRRSDERSENLAAALAMEAHDKGLTRIDHVALSDDAQRTYAVEGDLNSPLKKIAEVNTEQAVLGPKEKDSSTPTEATAKAAPESIPPAPAIKPPHGH</sequence>
<dbReference type="GO" id="GO:0016998">
    <property type="term" value="P:cell wall macromolecule catabolic process"/>
    <property type="evidence" value="ECO:0007669"/>
    <property type="project" value="InterPro"/>
</dbReference>
<feature type="region of interest" description="Disordered" evidence="1">
    <location>
        <begin position="198"/>
        <end position="249"/>
    </location>
</feature>
<dbReference type="Gene3D" id="1.10.530.10">
    <property type="match status" value="1"/>
</dbReference>
<dbReference type="AlphaFoldDB" id="A0A7X5ZHX0"/>
<organism evidence="4 5">
    <name type="scientific">Luteibacter anthropi</name>
    <dbReference type="NCBI Taxonomy" id="564369"/>
    <lineage>
        <taxon>Bacteria</taxon>
        <taxon>Pseudomonadati</taxon>
        <taxon>Pseudomonadota</taxon>
        <taxon>Gammaproteobacteria</taxon>
        <taxon>Lysobacterales</taxon>
        <taxon>Rhodanobacteraceae</taxon>
        <taxon>Luteibacter</taxon>
    </lineage>
</organism>
<dbReference type="RefSeq" id="WP_166947282.1">
    <property type="nucleotide sequence ID" value="NZ_JAARLZ010000003.1"/>
</dbReference>
<feature type="compositionally biased region" description="Low complexity" evidence="1">
    <location>
        <begin position="375"/>
        <end position="387"/>
    </location>
</feature>
<dbReference type="GO" id="GO:0006032">
    <property type="term" value="P:chitin catabolic process"/>
    <property type="evidence" value="ECO:0007669"/>
    <property type="project" value="InterPro"/>
</dbReference>